<accession>A0ABT7UAG5</accession>
<dbReference type="Gene3D" id="3.90.550.10">
    <property type="entry name" value="Spore Coat Polysaccharide Biosynthesis Protein SpsA, Chain A"/>
    <property type="match status" value="1"/>
</dbReference>
<gene>
    <name evidence="7 8" type="primary">ispD</name>
    <name evidence="8" type="ORF">QUV96_03170</name>
</gene>
<dbReference type="NCBIfam" id="TIGR00453">
    <property type="entry name" value="ispD"/>
    <property type="match status" value="1"/>
</dbReference>
<sequence>MRYSALVLAAGSGQRMKLGYNKVFYELENGKTVLDQALSVFKEDDRCKQIVLVCSTNDIVRISSQYVSGKVVVVLGGATRQESVYNGLKAVHEENVLIHDGARPWVSKKNVDALLEKLAEHPACILMVPAKDTVKVVEKGVIKETLQRERLWLAQTPQAFDTRLIISCYKRAMDLGIQATDDAQVVELTCDMPVLCVKGSYDNIKITTKEDLKGRP</sequence>
<dbReference type="SUPFAM" id="SSF53448">
    <property type="entry name" value="Nucleotide-diphospho-sugar transferases"/>
    <property type="match status" value="1"/>
</dbReference>
<dbReference type="InterPro" id="IPR029044">
    <property type="entry name" value="Nucleotide-diphossugar_trans"/>
</dbReference>
<dbReference type="RefSeq" id="WP_289607107.1">
    <property type="nucleotide sequence ID" value="NZ_JAUDCG010000010.1"/>
</dbReference>
<comment type="caution">
    <text evidence="8">The sequence shown here is derived from an EMBL/GenBank/DDBJ whole genome shotgun (WGS) entry which is preliminary data.</text>
</comment>
<reference evidence="9" key="1">
    <citation type="submission" date="2023-06" db="EMBL/GenBank/DDBJ databases">
        <title>Identification and characterization of horizontal gene transfer across gut microbiota members of farm animals based on homology search.</title>
        <authorList>
            <person name="Zeman M."/>
            <person name="Kubasova T."/>
            <person name="Jahodarova E."/>
            <person name="Nykrynova M."/>
            <person name="Rychlik I."/>
        </authorList>
    </citation>
    <scope>NUCLEOTIDE SEQUENCE [LARGE SCALE GENOMIC DNA]</scope>
    <source>
        <strain evidence="9">ET39</strain>
    </source>
</reference>
<evidence type="ECO:0000256" key="2">
    <source>
        <dbReference type="ARBA" id="ARBA00004787"/>
    </source>
</evidence>
<dbReference type="InterPro" id="IPR001228">
    <property type="entry name" value="IspD"/>
</dbReference>
<dbReference type="InterPro" id="IPR034683">
    <property type="entry name" value="IspD/TarI"/>
</dbReference>
<dbReference type="Proteomes" id="UP001529340">
    <property type="component" value="Unassembled WGS sequence"/>
</dbReference>
<dbReference type="Pfam" id="PF01128">
    <property type="entry name" value="IspD"/>
    <property type="match status" value="1"/>
</dbReference>
<dbReference type="InterPro" id="IPR050088">
    <property type="entry name" value="IspD/TarI_cytidylyltransf_bact"/>
</dbReference>
<evidence type="ECO:0000256" key="5">
    <source>
        <dbReference type="ARBA" id="ARBA00022695"/>
    </source>
</evidence>
<keyword evidence="5 7" id="KW-0548">Nucleotidyltransferase</keyword>
<dbReference type="CDD" id="cd02516">
    <property type="entry name" value="CDP-ME_synthetase"/>
    <property type="match status" value="1"/>
</dbReference>
<dbReference type="EMBL" id="JAUDCG010000010">
    <property type="protein sequence ID" value="MDM8156638.1"/>
    <property type="molecule type" value="Genomic_DNA"/>
</dbReference>
<feature type="site" description="Positions MEP for the nucleophilic attack" evidence="7">
    <location>
        <position position="205"/>
    </location>
</feature>
<keyword evidence="9" id="KW-1185">Reference proteome</keyword>
<comment type="function">
    <text evidence="7">Catalyzes the formation of 4-diphosphocytidyl-2-C-methyl-D-erythritol from CTP and 2-C-methyl-D-erythritol 4-phosphate (MEP).</text>
</comment>
<reference evidence="8 9" key="2">
    <citation type="submission" date="2023-06" db="EMBL/GenBank/DDBJ databases">
        <title>Identification and characterization of horizontal gene transfer across gut microbiota members of farm animals based on homology search.</title>
        <authorList>
            <person name="Schwarzerova J."/>
            <person name="Nykrynova M."/>
            <person name="Jureckova K."/>
            <person name="Cejkova D."/>
            <person name="Rychlik I."/>
        </authorList>
    </citation>
    <scope>NUCLEOTIDE SEQUENCE [LARGE SCALE GENOMIC DNA]</scope>
    <source>
        <strain evidence="8 9">ET39</strain>
    </source>
</reference>
<keyword evidence="4 7" id="KW-0808">Transferase</keyword>
<organism evidence="8 9">
    <name type="scientific">Amedibacillus dolichus</name>
    <dbReference type="NCBI Taxonomy" id="31971"/>
    <lineage>
        <taxon>Bacteria</taxon>
        <taxon>Bacillati</taxon>
        <taxon>Bacillota</taxon>
        <taxon>Erysipelotrichia</taxon>
        <taxon>Erysipelotrichales</taxon>
        <taxon>Erysipelotrichaceae</taxon>
        <taxon>Amedibacillus</taxon>
    </lineage>
</organism>
<dbReference type="HAMAP" id="MF_00108">
    <property type="entry name" value="IspD"/>
    <property type="match status" value="1"/>
</dbReference>
<feature type="site" description="Positions MEP for the nucleophilic attack" evidence="7">
    <location>
        <position position="148"/>
    </location>
</feature>
<evidence type="ECO:0000256" key="6">
    <source>
        <dbReference type="ARBA" id="ARBA00023229"/>
    </source>
</evidence>
<reference evidence="8 9" key="3">
    <citation type="submission" date="2023-06" db="EMBL/GenBank/DDBJ databases">
        <authorList>
            <person name="Zeman M."/>
            <person name="Kubasova T."/>
            <person name="Jahodarova E."/>
            <person name="Nykrynova M."/>
            <person name="Rychlik I."/>
        </authorList>
    </citation>
    <scope>NUCLEOTIDE SEQUENCE [LARGE SCALE GENOMIC DNA]</scope>
    <source>
        <strain evidence="8 9">ET39</strain>
    </source>
</reference>
<evidence type="ECO:0000256" key="4">
    <source>
        <dbReference type="ARBA" id="ARBA00022679"/>
    </source>
</evidence>
<dbReference type="PROSITE" id="PS01295">
    <property type="entry name" value="ISPD"/>
    <property type="match status" value="1"/>
</dbReference>
<comment type="catalytic activity">
    <reaction evidence="1 7">
        <text>2-C-methyl-D-erythritol 4-phosphate + CTP + H(+) = 4-CDP-2-C-methyl-D-erythritol + diphosphate</text>
        <dbReference type="Rhea" id="RHEA:13429"/>
        <dbReference type="ChEBI" id="CHEBI:15378"/>
        <dbReference type="ChEBI" id="CHEBI:33019"/>
        <dbReference type="ChEBI" id="CHEBI:37563"/>
        <dbReference type="ChEBI" id="CHEBI:57823"/>
        <dbReference type="ChEBI" id="CHEBI:58262"/>
        <dbReference type="EC" id="2.7.7.60"/>
    </reaction>
</comment>
<dbReference type="InterPro" id="IPR018294">
    <property type="entry name" value="ISPD_synthase_CS"/>
</dbReference>
<dbReference type="PANTHER" id="PTHR32125:SF4">
    <property type="entry name" value="2-C-METHYL-D-ERYTHRITOL 4-PHOSPHATE CYTIDYLYLTRANSFERASE, CHLOROPLASTIC"/>
    <property type="match status" value="1"/>
</dbReference>
<dbReference type="GO" id="GO:0050518">
    <property type="term" value="F:2-C-methyl-D-erythritol 4-phosphate cytidylyltransferase activity"/>
    <property type="evidence" value="ECO:0007669"/>
    <property type="project" value="UniProtKB-EC"/>
</dbReference>
<feature type="site" description="Transition state stabilizer" evidence="7">
    <location>
        <position position="22"/>
    </location>
</feature>
<protein>
    <recommendedName>
        <fullName evidence="7">2-C-methyl-D-erythritol 4-phosphate cytidylyltransferase</fullName>
        <ecNumber evidence="7">2.7.7.60</ecNumber>
    </recommendedName>
    <alternativeName>
        <fullName evidence="7">4-diphosphocytidyl-2C-methyl-D-erythritol synthase</fullName>
    </alternativeName>
    <alternativeName>
        <fullName evidence="7">MEP cytidylyltransferase</fullName>
        <shortName evidence="7">MCT</shortName>
    </alternativeName>
</protein>
<comment type="similarity">
    <text evidence="3 7">Belongs to the IspD/TarI cytidylyltransferase family. IspD subfamily.</text>
</comment>
<evidence type="ECO:0000313" key="8">
    <source>
        <dbReference type="EMBL" id="MDM8156638.1"/>
    </source>
</evidence>
<evidence type="ECO:0000313" key="9">
    <source>
        <dbReference type="Proteomes" id="UP001529340"/>
    </source>
</evidence>
<comment type="pathway">
    <text evidence="2 7">Isoprenoid biosynthesis; isopentenyl diphosphate biosynthesis via DXP pathway; isopentenyl diphosphate from 1-deoxy-D-xylulose 5-phosphate: step 2/6.</text>
</comment>
<keyword evidence="6 7" id="KW-0414">Isoprene biosynthesis</keyword>
<feature type="site" description="Transition state stabilizer" evidence="7">
    <location>
        <position position="15"/>
    </location>
</feature>
<dbReference type="EC" id="2.7.7.60" evidence="7"/>
<evidence type="ECO:0000256" key="1">
    <source>
        <dbReference type="ARBA" id="ARBA00001282"/>
    </source>
</evidence>
<proteinExistence type="inferred from homology"/>
<evidence type="ECO:0000256" key="3">
    <source>
        <dbReference type="ARBA" id="ARBA00009789"/>
    </source>
</evidence>
<dbReference type="PANTHER" id="PTHR32125">
    <property type="entry name" value="2-C-METHYL-D-ERYTHRITOL 4-PHOSPHATE CYTIDYLYLTRANSFERASE, CHLOROPLASTIC"/>
    <property type="match status" value="1"/>
</dbReference>
<evidence type="ECO:0000256" key="7">
    <source>
        <dbReference type="HAMAP-Rule" id="MF_00108"/>
    </source>
</evidence>
<name>A0ABT7UAG5_9FIRM</name>